<dbReference type="Proteomes" id="UP001244341">
    <property type="component" value="Chromosome 4b"/>
</dbReference>
<accession>A0ABY8TZL7</accession>
<dbReference type="CDD" id="cd13999">
    <property type="entry name" value="STKc_MAP3K-like"/>
    <property type="match status" value="1"/>
</dbReference>
<dbReference type="Gene3D" id="3.30.200.20">
    <property type="entry name" value="Phosphorylase Kinase, domain 1"/>
    <property type="match status" value="1"/>
</dbReference>
<keyword evidence="1" id="KW-0547">Nucleotide-binding</keyword>
<dbReference type="PANTHER" id="PTHR44329">
    <property type="entry name" value="SERINE/THREONINE-PROTEIN KINASE TNNI3K-RELATED"/>
    <property type="match status" value="1"/>
</dbReference>
<dbReference type="InterPro" id="IPR008271">
    <property type="entry name" value="Ser/Thr_kinase_AS"/>
</dbReference>
<dbReference type="Gene3D" id="1.10.510.10">
    <property type="entry name" value="Transferase(Phosphotransferase) domain 1"/>
    <property type="match status" value="1"/>
</dbReference>
<evidence type="ECO:0000256" key="2">
    <source>
        <dbReference type="ARBA" id="ARBA00022840"/>
    </source>
</evidence>
<dbReference type="EMBL" id="CP126211">
    <property type="protein sequence ID" value="WIA13712.1"/>
    <property type="molecule type" value="Genomic_DNA"/>
</dbReference>
<reference evidence="5 6" key="1">
    <citation type="submission" date="2023-05" db="EMBL/GenBank/DDBJ databases">
        <title>A 100% complete, gapless, phased diploid assembly of the Scenedesmus obliquus UTEX 3031 genome.</title>
        <authorList>
            <person name="Biondi T.C."/>
            <person name="Hanschen E.R."/>
            <person name="Kwon T."/>
            <person name="Eng W."/>
            <person name="Kruse C.P.S."/>
            <person name="Koehler S.I."/>
            <person name="Kunde Y."/>
            <person name="Gleasner C.D."/>
            <person name="You Mak K.T."/>
            <person name="Polle J."/>
            <person name="Hovde B.T."/>
            <person name="Starkenburg S.R."/>
        </authorList>
    </citation>
    <scope>NUCLEOTIDE SEQUENCE [LARGE SCALE GENOMIC DNA]</scope>
    <source>
        <strain evidence="5 6">DOE0152z</strain>
    </source>
</reference>
<dbReference type="InterPro" id="IPR000719">
    <property type="entry name" value="Prot_kinase_dom"/>
</dbReference>
<proteinExistence type="predicted"/>
<dbReference type="PROSITE" id="PS00108">
    <property type="entry name" value="PROTEIN_KINASE_ST"/>
    <property type="match status" value="1"/>
</dbReference>
<evidence type="ECO:0000313" key="6">
    <source>
        <dbReference type="Proteomes" id="UP001244341"/>
    </source>
</evidence>
<evidence type="ECO:0000256" key="3">
    <source>
        <dbReference type="SAM" id="MobiDB-lite"/>
    </source>
</evidence>
<dbReference type="InterPro" id="IPR001245">
    <property type="entry name" value="Ser-Thr/Tyr_kinase_cat_dom"/>
</dbReference>
<dbReference type="SUPFAM" id="SSF56112">
    <property type="entry name" value="Protein kinase-like (PK-like)"/>
    <property type="match status" value="1"/>
</dbReference>
<feature type="region of interest" description="Disordered" evidence="3">
    <location>
        <begin position="107"/>
        <end position="139"/>
    </location>
</feature>
<evidence type="ECO:0000256" key="1">
    <source>
        <dbReference type="ARBA" id="ARBA00022741"/>
    </source>
</evidence>
<sequence>MRGFAPRCEWELDPRQVLVGRRLAVGGFAEVFLGKYEGTVVAIKRLLTNDAATIERFVGEVRMLARLRHPNLILFMGYCTLPELCIVSEFMSKGSLYGVLHSPEARKQRAAAARKQEQQHSRGHPAEEQNAEDAEENAAAGNAAAAAAALAAAPSQEFLSLELAGTAAEQQQRRLEALEPKLQRLVAVAVARGMAYLHTRTPPILHLDLKSPNILVDERWRVKITDFGLSRARQRTFVSSSAQGGTPEWMAPEVLRCESVAEPADVYSYGVVLWELITGRAPWENYNPMQVVAMVGFRELQLPLPTSASEPFLLELCKRCLARDPAARPSFPQISALLDQHYGPPSWAAHATPLMPPTPRPALLAPAAAGAGAEAGSLRQAPAVIALPAPPAAAAAQQQQQDAEQPCRPVIQRLLLVLLLLLF</sequence>
<evidence type="ECO:0000259" key="4">
    <source>
        <dbReference type="PROSITE" id="PS50011"/>
    </source>
</evidence>
<dbReference type="InterPro" id="IPR051681">
    <property type="entry name" value="Ser/Thr_Kinases-Pseudokinases"/>
</dbReference>
<dbReference type="SMART" id="SM00220">
    <property type="entry name" value="S_TKc"/>
    <property type="match status" value="1"/>
</dbReference>
<protein>
    <recommendedName>
        <fullName evidence="4">Protein kinase domain-containing protein</fullName>
    </recommendedName>
</protein>
<gene>
    <name evidence="5" type="ORF">OEZ85_007265</name>
</gene>
<dbReference type="Pfam" id="PF07714">
    <property type="entry name" value="PK_Tyr_Ser-Thr"/>
    <property type="match status" value="1"/>
</dbReference>
<keyword evidence="6" id="KW-1185">Reference proteome</keyword>
<organism evidence="5 6">
    <name type="scientific">Tetradesmus obliquus</name>
    <name type="common">Green alga</name>
    <name type="synonym">Acutodesmus obliquus</name>
    <dbReference type="NCBI Taxonomy" id="3088"/>
    <lineage>
        <taxon>Eukaryota</taxon>
        <taxon>Viridiplantae</taxon>
        <taxon>Chlorophyta</taxon>
        <taxon>core chlorophytes</taxon>
        <taxon>Chlorophyceae</taxon>
        <taxon>CS clade</taxon>
        <taxon>Sphaeropleales</taxon>
        <taxon>Scenedesmaceae</taxon>
        <taxon>Tetradesmus</taxon>
    </lineage>
</organism>
<dbReference type="PROSITE" id="PS50011">
    <property type="entry name" value="PROTEIN_KINASE_DOM"/>
    <property type="match status" value="1"/>
</dbReference>
<dbReference type="InterPro" id="IPR011009">
    <property type="entry name" value="Kinase-like_dom_sf"/>
</dbReference>
<evidence type="ECO:0000313" key="5">
    <source>
        <dbReference type="EMBL" id="WIA13712.1"/>
    </source>
</evidence>
<feature type="compositionally biased region" description="Basic and acidic residues" evidence="3">
    <location>
        <begin position="114"/>
        <end position="127"/>
    </location>
</feature>
<name>A0ABY8TZL7_TETOB</name>
<feature type="domain" description="Protein kinase" evidence="4">
    <location>
        <begin position="17"/>
        <end position="338"/>
    </location>
</feature>
<keyword evidence="2" id="KW-0067">ATP-binding</keyword>
<dbReference type="PANTHER" id="PTHR44329:SF298">
    <property type="entry name" value="MIXED LINEAGE KINASE DOMAIN-LIKE PROTEIN"/>
    <property type="match status" value="1"/>
</dbReference>